<evidence type="ECO:0000256" key="15">
    <source>
        <dbReference type="SAM" id="Phobius"/>
    </source>
</evidence>
<evidence type="ECO:0000256" key="11">
    <source>
        <dbReference type="ARBA" id="ARBA00023180"/>
    </source>
</evidence>
<dbReference type="GO" id="GO:0003700">
    <property type="term" value="F:DNA-binding transcription factor activity"/>
    <property type="evidence" value="ECO:0007669"/>
    <property type="project" value="InterPro"/>
</dbReference>
<dbReference type="Proteomes" id="UP000811609">
    <property type="component" value="Chromosome 9"/>
</dbReference>
<dbReference type="InterPro" id="IPR004827">
    <property type="entry name" value="bZIP"/>
</dbReference>
<protein>
    <recommendedName>
        <fullName evidence="16">BZIP domain-containing protein</fullName>
    </recommendedName>
</protein>
<dbReference type="FunFam" id="1.20.5.170:FF:000085">
    <property type="entry name" value="bZIP transcription factor 49"/>
    <property type="match status" value="1"/>
</dbReference>
<evidence type="ECO:0000256" key="7">
    <source>
        <dbReference type="ARBA" id="ARBA00023015"/>
    </source>
</evidence>
<evidence type="ECO:0000313" key="18">
    <source>
        <dbReference type="EMBL" id="KAG6694494.1"/>
    </source>
</evidence>
<feature type="domain" description="BZIP" evidence="16">
    <location>
        <begin position="264"/>
        <end position="324"/>
    </location>
</feature>
<comment type="subcellular location">
    <subcellularLocation>
        <location evidence="2">Endoplasmic reticulum membrane</location>
        <topology evidence="2">Single-pass membrane protein</topology>
    </subcellularLocation>
    <subcellularLocation>
        <location evidence="1">Nucleus</location>
    </subcellularLocation>
</comment>
<reference evidence="18" key="2">
    <citation type="submission" date="2021-01" db="EMBL/GenBank/DDBJ databases">
        <authorList>
            <person name="Lovell J.T."/>
            <person name="Bentley N."/>
            <person name="Bhattarai G."/>
            <person name="Jenkins J.W."/>
            <person name="Sreedasyam A."/>
            <person name="Alarcon Y."/>
            <person name="Bock C."/>
            <person name="Boston L."/>
            <person name="Carlson J."/>
            <person name="Cervantes K."/>
            <person name="Clermont K."/>
            <person name="Krom N."/>
            <person name="Kubenka K."/>
            <person name="Mamidi S."/>
            <person name="Mattison C."/>
            <person name="Monteros M."/>
            <person name="Pisani C."/>
            <person name="Plott C."/>
            <person name="Rajasekar S."/>
            <person name="Rhein H.S."/>
            <person name="Rohla C."/>
            <person name="Song M."/>
            <person name="Hilaire R.S."/>
            <person name="Shu S."/>
            <person name="Wells L."/>
            <person name="Wang X."/>
            <person name="Webber J."/>
            <person name="Heerema R.J."/>
            <person name="Klein P."/>
            <person name="Conner P."/>
            <person name="Grauke L."/>
            <person name="Grimwood J."/>
            <person name="Schmutz J."/>
            <person name="Randall J.J."/>
        </authorList>
    </citation>
    <scope>NUCLEOTIDE SEQUENCE</scope>
    <source>
        <tissue evidence="18">Leaf</tissue>
    </source>
</reference>
<feature type="region of interest" description="Disordered" evidence="14">
    <location>
        <begin position="220"/>
        <end position="267"/>
    </location>
</feature>
<dbReference type="GO" id="GO:0003677">
    <property type="term" value="F:DNA binding"/>
    <property type="evidence" value="ECO:0007669"/>
    <property type="project" value="UniProtKB-KW"/>
</dbReference>
<comment type="similarity">
    <text evidence="3">Belongs to the bZIP family.</text>
</comment>
<evidence type="ECO:0000256" key="2">
    <source>
        <dbReference type="ARBA" id="ARBA00004389"/>
    </source>
</evidence>
<gene>
    <name evidence="17" type="ORF">CIPAW_09G050600</name>
    <name evidence="18" type="ORF">I3842_09G050700</name>
</gene>
<feature type="region of interest" description="Disordered" evidence="14">
    <location>
        <begin position="370"/>
        <end position="397"/>
    </location>
</feature>
<feature type="transmembrane region" description="Helical" evidence="15">
    <location>
        <begin position="401"/>
        <end position="423"/>
    </location>
</feature>
<dbReference type="GO" id="GO:0005789">
    <property type="term" value="C:endoplasmic reticulum membrane"/>
    <property type="evidence" value="ECO:0007669"/>
    <property type="project" value="UniProtKB-SubCell"/>
</dbReference>
<accession>A0A8T1PIW8</accession>
<keyword evidence="19" id="KW-1185">Reference proteome</keyword>
<dbReference type="AlphaFoldDB" id="A0A8T1PIW8"/>
<organism evidence="17 19">
    <name type="scientific">Carya illinoinensis</name>
    <name type="common">Pecan</name>
    <dbReference type="NCBI Taxonomy" id="32201"/>
    <lineage>
        <taxon>Eukaryota</taxon>
        <taxon>Viridiplantae</taxon>
        <taxon>Streptophyta</taxon>
        <taxon>Embryophyta</taxon>
        <taxon>Tracheophyta</taxon>
        <taxon>Spermatophyta</taxon>
        <taxon>Magnoliopsida</taxon>
        <taxon>eudicotyledons</taxon>
        <taxon>Gunneridae</taxon>
        <taxon>Pentapetalae</taxon>
        <taxon>rosids</taxon>
        <taxon>fabids</taxon>
        <taxon>Fagales</taxon>
        <taxon>Juglandaceae</taxon>
        <taxon>Carya</taxon>
    </lineage>
</organism>
<keyword evidence="12" id="KW-0539">Nucleus</keyword>
<reference evidence="17" key="1">
    <citation type="submission" date="2020-12" db="EMBL/GenBank/DDBJ databases">
        <title>WGS assembly of Carya illinoinensis cv. Pawnee.</title>
        <authorList>
            <person name="Platts A."/>
            <person name="Shu S."/>
            <person name="Wright S."/>
            <person name="Barry K."/>
            <person name="Edger P."/>
            <person name="Pires J.C."/>
            <person name="Schmutz J."/>
        </authorList>
    </citation>
    <scope>NUCLEOTIDE SEQUENCE</scope>
    <source>
        <tissue evidence="17">Leaf</tissue>
    </source>
</reference>
<evidence type="ECO:0000256" key="10">
    <source>
        <dbReference type="ARBA" id="ARBA00023163"/>
    </source>
</evidence>
<evidence type="ECO:0000256" key="13">
    <source>
        <dbReference type="ARBA" id="ARBA00065888"/>
    </source>
</evidence>
<evidence type="ECO:0000256" key="6">
    <source>
        <dbReference type="ARBA" id="ARBA00022989"/>
    </source>
</evidence>
<dbReference type="CDD" id="cd14704">
    <property type="entry name" value="bZIP_HY5-like"/>
    <property type="match status" value="1"/>
</dbReference>
<feature type="compositionally biased region" description="Basic and acidic residues" evidence="14">
    <location>
        <begin position="387"/>
        <end position="397"/>
    </location>
</feature>
<dbReference type="PROSITE" id="PS50217">
    <property type="entry name" value="BZIP"/>
    <property type="match status" value="1"/>
</dbReference>
<comment type="caution">
    <text evidence="17">The sequence shown here is derived from an EMBL/GenBank/DDBJ whole genome shotgun (WGS) entry which is preliminary data.</text>
</comment>
<dbReference type="GO" id="GO:0005634">
    <property type="term" value="C:nucleus"/>
    <property type="evidence" value="ECO:0007669"/>
    <property type="project" value="UniProtKB-SubCell"/>
</dbReference>
<sequence>MADRLVAEPSPTDSNQHLNNFATDLDSLPIPPLDSIFFSEEVNNSTNSMRSETFVSDLGMVLGFDENVDFDFNFDYLGDLYLPFETEDFLTSDGHHELQLPCSAPDQPFQLLNSLSEESSASGVSCDRGADVGEFLNFPASESDSYGREYCPPVSSDNSGNGDPIVAGALNSPSPESGRCDREFSGGGGSVSSQGSGYRPPSPDSSNVIVVDQKIKVEEGMGSKNCVSKRKKEQGEGTSTDSRTTKYRRSSENANFNAPADEEEEKKKARLMRNRESAQLSRQRKKHYVEELEDKLRTMHSTIAELNTKISYIMAENASLRQQLSGGAAGGMCAPHPGMFPHPAMAPVGYPWVPCPPYVVKPQGSQVPLVPIPRLKPQQPVSAPKAKKSETKKSEGKTKKVASVSFLGLLFFFLLFGGLVPFVNVRYGGVGDKVPGGLGYVSDKFYGQHLGRVLNVDRNCNGSGEGVRVGFSSGEYDTSHRVNYERGRVRAKESDFERKRQATQPLLGSDEFVNLGNASEPLVASLYVPRNDKLVKIDGNLIIHSVLASEKAMASQVTPVKEVNRETGLAIPGDLAPALAIPEVGGNRVRHSHVFRNPTGGQKALASGSTDTLKDHLKSTAVDGKLHQWFREGLAGPMLSSGMCTEVFQFDVSPASASGAIVPASSFSNVPAEHQQNATRLNKGGRNRRILNGLPASLAGSNYNITEEHIRKTSQKKGFQGNKSSSPMIVSVLVDPREAGDIEVDGMIKPKSLSRIFVVVLLDSVKYVTYSCGLPRSGPHLVMT</sequence>
<dbReference type="EMBL" id="CM031833">
    <property type="protein sequence ID" value="KAG6694494.1"/>
    <property type="molecule type" value="Genomic_DNA"/>
</dbReference>
<keyword evidence="8" id="KW-0238">DNA-binding</keyword>
<evidence type="ECO:0000259" key="16">
    <source>
        <dbReference type="PROSITE" id="PS50217"/>
    </source>
</evidence>
<evidence type="ECO:0000256" key="1">
    <source>
        <dbReference type="ARBA" id="ARBA00004123"/>
    </source>
</evidence>
<evidence type="ECO:0000256" key="12">
    <source>
        <dbReference type="ARBA" id="ARBA00023242"/>
    </source>
</evidence>
<dbReference type="Proteomes" id="UP000811246">
    <property type="component" value="Chromosome 9"/>
</dbReference>
<keyword evidence="5" id="KW-0256">Endoplasmic reticulum</keyword>
<name>A0A8T1PIW8_CARIL</name>
<evidence type="ECO:0000313" key="17">
    <source>
        <dbReference type="EMBL" id="KAG6641117.1"/>
    </source>
</evidence>
<dbReference type="EMBL" id="CM031817">
    <property type="protein sequence ID" value="KAG6641117.1"/>
    <property type="molecule type" value="Genomic_DNA"/>
</dbReference>
<evidence type="ECO:0000256" key="14">
    <source>
        <dbReference type="SAM" id="MobiDB-lite"/>
    </source>
</evidence>
<dbReference type="GO" id="GO:0006950">
    <property type="term" value="P:response to stress"/>
    <property type="evidence" value="ECO:0007669"/>
    <property type="project" value="UniProtKB-ARBA"/>
</dbReference>
<evidence type="ECO:0000256" key="8">
    <source>
        <dbReference type="ARBA" id="ARBA00023125"/>
    </source>
</evidence>
<evidence type="ECO:0000313" key="19">
    <source>
        <dbReference type="Proteomes" id="UP000811609"/>
    </source>
</evidence>
<comment type="subunit">
    <text evidence="13">Interacts with BZIP28.</text>
</comment>
<feature type="region of interest" description="Disordered" evidence="14">
    <location>
        <begin position="143"/>
        <end position="208"/>
    </location>
</feature>
<evidence type="ECO:0000256" key="9">
    <source>
        <dbReference type="ARBA" id="ARBA00023136"/>
    </source>
</evidence>
<evidence type="ECO:0000256" key="5">
    <source>
        <dbReference type="ARBA" id="ARBA00022824"/>
    </source>
</evidence>
<dbReference type="Pfam" id="PF00170">
    <property type="entry name" value="bZIP_1"/>
    <property type="match status" value="1"/>
</dbReference>
<dbReference type="OrthoDB" id="295274at2759"/>
<evidence type="ECO:0000256" key="4">
    <source>
        <dbReference type="ARBA" id="ARBA00022692"/>
    </source>
</evidence>
<keyword evidence="11" id="KW-0325">Glycoprotein</keyword>
<dbReference type="Gene3D" id="1.20.5.170">
    <property type="match status" value="1"/>
</dbReference>
<dbReference type="InterPro" id="IPR046347">
    <property type="entry name" value="bZIP_sf"/>
</dbReference>
<keyword evidence="10" id="KW-0804">Transcription</keyword>
<dbReference type="SMART" id="SM00338">
    <property type="entry name" value="BRLZ"/>
    <property type="match status" value="1"/>
</dbReference>
<proteinExistence type="inferred from homology"/>
<evidence type="ECO:0000256" key="3">
    <source>
        <dbReference type="ARBA" id="ARBA00007163"/>
    </source>
</evidence>
<dbReference type="PANTHER" id="PTHR47416:SF3">
    <property type="entry name" value="BZIP TRANSCRIPTION FACTOR 17-RELATED"/>
    <property type="match status" value="1"/>
</dbReference>
<keyword evidence="4 15" id="KW-0812">Transmembrane</keyword>
<dbReference type="SUPFAM" id="SSF57959">
    <property type="entry name" value="Leucine zipper domain"/>
    <property type="match status" value="1"/>
</dbReference>
<keyword evidence="7" id="KW-0805">Transcription regulation</keyword>
<keyword evidence="6 15" id="KW-1133">Transmembrane helix</keyword>
<dbReference type="PANTHER" id="PTHR47416">
    <property type="entry name" value="BASIC-LEUCINE ZIPPER TRANSCRIPTION FACTOR F-RELATED"/>
    <property type="match status" value="1"/>
</dbReference>
<keyword evidence="9 15" id="KW-0472">Membrane</keyword>